<dbReference type="PANTHER" id="PTHR37422:SF17">
    <property type="entry name" value="O-ANTIGEN LIGASE"/>
    <property type="match status" value="1"/>
</dbReference>
<dbReference type="eggNOG" id="COG3307">
    <property type="taxonomic scope" value="Bacteria"/>
</dbReference>
<keyword evidence="3 5" id="KW-1133">Transmembrane helix</keyword>
<feature type="transmembrane region" description="Helical" evidence="5">
    <location>
        <begin position="175"/>
        <end position="193"/>
    </location>
</feature>
<feature type="transmembrane region" description="Helical" evidence="5">
    <location>
        <begin position="7"/>
        <end position="26"/>
    </location>
</feature>
<dbReference type="EMBL" id="CP002105">
    <property type="protein sequence ID" value="ADL13639.1"/>
    <property type="molecule type" value="Genomic_DNA"/>
</dbReference>
<evidence type="ECO:0000256" key="2">
    <source>
        <dbReference type="ARBA" id="ARBA00022692"/>
    </source>
</evidence>
<name>D9QTR8_ACEAZ</name>
<evidence type="ECO:0000256" key="1">
    <source>
        <dbReference type="ARBA" id="ARBA00004141"/>
    </source>
</evidence>
<feature type="transmembrane region" description="Helical" evidence="5">
    <location>
        <begin position="228"/>
        <end position="245"/>
    </location>
</feature>
<feature type="transmembrane region" description="Helical" evidence="5">
    <location>
        <begin position="99"/>
        <end position="116"/>
    </location>
</feature>
<comment type="subcellular location">
    <subcellularLocation>
        <location evidence="1">Membrane</location>
        <topology evidence="1">Multi-pass membrane protein</topology>
    </subcellularLocation>
</comment>
<evidence type="ECO:0000256" key="4">
    <source>
        <dbReference type="ARBA" id="ARBA00023136"/>
    </source>
</evidence>
<feature type="transmembrane region" description="Helical" evidence="5">
    <location>
        <begin position="250"/>
        <end position="266"/>
    </location>
</feature>
<reference evidence="7 8" key="1">
    <citation type="journal article" date="2010" name="Stand. Genomic Sci.">
        <title>Complete genome sequence of Acetohalobium arabaticum type strain (Z-7288).</title>
        <authorList>
            <person name="Sikorski J."/>
            <person name="Lapidus A."/>
            <person name="Chertkov O."/>
            <person name="Lucas S."/>
            <person name="Copeland A."/>
            <person name="Glavina Del Rio T."/>
            <person name="Nolan M."/>
            <person name="Tice H."/>
            <person name="Cheng J.F."/>
            <person name="Han C."/>
            <person name="Brambilla E."/>
            <person name="Pitluck S."/>
            <person name="Liolios K."/>
            <person name="Ivanova N."/>
            <person name="Mavromatis K."/>
            <person name="Mikhailova N."/>
            <person name="Pati A."/>
            <person name="Bruce D."/>
            <person name="Detter C."/>
            <person name="Tapia R."/>
            <person name="Goodwin L."/>
            <person name="Chen A."/>
            <person name="Palaniappan K."/>
            <person name="Land M."/>
            <person name="Hauser L."/>
            <person name="Chang Y.J."/>
            <person name="Jeffries C.D."/>
            <person name="Rohde M."/>
            <person name="Goker M."/>
            <person name="Spring S."/>
            <person name="Woyke T."/>
            <person name="Bristow J."/>
            <person name="Eisen J.A."/>
            <person name="Markowitz V."/>
            <person name="Hugenholtz P."/>
            <person name="Kyrpides N.C."/>
            <person name="Klenk H.P."/>
        </authorList>
    </citation>
    <scope>NUCLEOTIDE SEQUENCE [LARGE SCALE GENOMIC DNA]</scope>
    <source>
        <strain evidence="8">ATCC 49924 / DSM 5501 / Z-7288</strain>
    </source>
</reference>
<proteinExistence type="predicted"/>
<keyword evidence="8" id="KW-1185">Reference proteome</keyword>
<dbReference type="KEGG" id="aar:Acear_2153"/>
<keyword evidence="2 5" id="KW-0812">Transmembrane</keyword>
<keyword evidence="4 5" id="KW-0472">Membrane</keyword>
<dbReference type="GO" id="GO:0016020">
    <property type="term" value="C:membrane"/>
    <property type="evidence" value="ECO:0007669"/>
    <property type="project" value="UniProtKB-SubCell"/>
</dbReference>
<sequence length="591" mass="67673">MRIKKYILTSSTLLAILGVLMEINLFEMMGLNFSTTEITLLLFVFTCLFFLNIKKVINEICNLIKEERLLILLIVSSITVLILSTLFSQLFTEALKGDLRLLICLVFGVLFSYLWKNDIVYKDVIKKVLFGLIFVYVFLALFQYLYSPLNKLMVNIFAGGNLHYAVGLPRVTGTMVHPNLFGWFLLIGLVFGLNDMKLKTYIKKYPLLGLLFVSLVSLALVFVQSRNVWLVFILAMVSTIILSEFKHIKIFAFIGCIAILVFIFLLCPNRFDISKQINAAYSQVIQYASHAFSTKNKDKNVLLSFDRLIIKNVKSNGNLKNKKTELSKGFVVNSNVIELDEKFGPIKYRGYSLDKGYLNLLFSTNKNLSSKNAFWIHAKRKGKQKNLDLPFSYQIIQNDKYTLQIPIAALSRGVYDVKIGVWKPDKNKCLTINGFQDKSNWNSKSSRITLWKAAIKMGLTHPLTGVGRGVFKKVFPNYVFTDVNKNWLKRNKGVFQAHNIYLSWFSEFGILGFVVILSFVLYIIYKTSLLTSLKIVPMWIVIFGSGVLDDHSHGYLFVILSIMFSYIIFEQYNNKQNGEWVDDESKSSNCT</sequence>
<gene>
    <name evidence="7" type="ordered locus">Acear_2153</name>
</gene>
<feature type="transmembrane region" description="Helical" evidence="5">
    <location>
        <begin position="501"/>
        <end position="524"/>
    </location>
</feature>
<feature type="transmembrane region" description="Helical" evidence="5">
    <location>
        <begin position="554"/>
        <end position="569"/>
    </location>
</feature>
<dbReference type="AlphaFoldDB" id="D9QTR8"/>
<dbReference type="Proteomes" id="UP000001661">
    <property type="component" value="Chromosome"/>
</dbReference>
<dbReference type="STRING" id="574087.Acear_2153"/>
<dbReference type="HOGENOM" id="CLU_461285_0_0_9"/>
<feature type="transmembrane region" description="Helical" evidence="5">
    <location>
        <begin position="69"/>
        <end position="87"/>
    </location>
</feature>
<dbReference type="InterPro" id="IPR007016">
    <property type="entry name" value="O-antigen_ligase-rel_domated"/>
</dbReference>
<evidence type="ECO:0000256" key="5">
    <source>
        <dbReference type="SAM" id="Phobius"/>
    </source>
</evidence>
<evidence type="ECO:0000313" key="7">
    <source>
        <dbReference type="EMBL" id="ADL13639.1"/>
    </source>
</evidence>
<protein>
    <submittedName>
        <fullName evidence="7">O-antigen polymerase</fullName>
    </submittedName>
</protein>
<dbReference type="InterPro" id="IPR051533">
    <property type="entry name" value="WaaL-like"/>
</dbReference>
<feature type="domain" description="O-antigen ligase-related" evidence="6">
    <location>
        <begin position="438"/>
        <end position="517"/>
    </location>
</feature>
<accession>D9QTR8</accession>
<feature type="transmembrane region" description="Helical" evidence="5">
    <location>
        <begin position="205"/>
        <end position="222"/>
    </location>
</feature>
<dbReference type="RefSeq" id="WP_013279080.1">
    <property type="nucleotide sequence ID" value="NC_014378.1"/>
</dbReference>
<feature type="transmembrane region" description="Helical" evidence="5">
    <location>
        <begin position="128"/>
        <end position="146"/>
    </location>
</feature>
<evidence type="ECO:0000259" key="6">
    <source>
        <dbReference type="Pfam" id="PF04932"/>
    </source>
</evidence>
<organism evidence="7 8">
    <name type="scientific">Acetohalobium arabaticum (strain ATCC 49924 / DSM 5501 / Z-7288)</name>
    <dbReference type="NCBI Taxonomy" id="574087"/>
    <lineage>
        <taxon>Bacteria</taxon>
        <taxon>Bacillati</taxon>
        <taxon>Bacillota</taxon>
        <taxon>Clostridia</taxon>
        <taxon>Halanaerobiales</taxon>
        <taxon>Halobacteroidaceae</taxon>
        <taxon>Acetohalobium</taxon>
    </lineage>
</organism>
<dbReference type="Pfam" id="PF04932">
    <property type="entry name" value="Wzy_C"/>
    <property type="match status" value="1"/>
</dbReference>
<evidence type="ECO:0000313" key="8">
    <source>
        <dbReference type="Proteomes" id="UP000001661"/>
    </source>
</evidence>
<evidence type="ECO:0000256" key="3">
    <source>
        <dbReference type="ARBA" id="ARBA00022989"/>
    </source>
</evidence>
<dbReference type="OrthoDB" id="9806320at2"/>
<feature type="transmembrane region" description="Helical" evidence="5">
    <location>
        <begin position="38"/>
        <end position="57"/>
    </location>
</feature>
<feature type="transmembrane region" description="Helical" evidence="5">
    <location>
        <begin position="531"/>
        <end position="548"/>
    </location>
</feature>
<dbReference type="PANTHER" id="PTHR37422">
    <property type="entry name" value="TEICHURONIC ACID BIOSYNTHESIS PROTEIN TUAE"/>
    <property type="match status" value="1"/>
</dbReference>